<name>A0A656QCM4_9BURK</name>
<keyword evidence="2" id="KW-1185">Reference proteome</keyword>
<dbReference type="Proteomes" id="UP000027451">
    <property type="component" value="Unassembled WGS sequence"/>
</dbReference>
<sequence length="151" mass="16357">MRVSDPEDLAVIRSLSRTLAAVWVELTDEKSIPFGPGARAAIDKRLIDAVRTLKLEVELHRAAQAAIEDDARTTEGESLRETVTAPASVWHYEKPKHGGGPKTLLLTIGGIAIIGNWRGELGEAFVAWAALPKRDKAVERAVLAASKEKKA</sequence>
<accession>A0A656QCM4</accession>
<proteinExistence type="predicted"/>
<evidence type="ECO:0000313" key="1">
    <source>
        <dbReference type="EMBL" id="KDR25997.1"/>
    </source>
</evidence>
<gene>
    <name evidence="1" type="ORF">BG60_26395</name>
</gene>
<comment type="caution">
    <text evidence="1">The sequence shown here is derived from an EMBL/GenBank/DDBJ whole genome shotgun (WGS) entry which is preliminary data.</text>
</comment>
<dbReference type="AlphaFoldDB" id="A0A656QCM4"/>
<reference evidence="1 2" key="1">
    <citation type="submission" date="2014-03" db="EMBL/GenBank/DDBJ databases">
        <title>Draft Genome Sequences of Four Burkholderia Strains.</title>
        <authorList>
            <person name="Liu X.Y."/>
            <person name="Li C.X."/>
            <person name="Xu J.H."/>
        </authorList>
    </citation>
    <scope>NUCLEOTIDE SEQUENCE [LARGE SCALE GENOMIC DNA]</scope>
    <source>
        <strain evidence="1 2">OP-1</strain>
    </source>
</reference>
<protein>
    <submittedName>
        <fullName evidence="1">Uncharacterized protein</fullName>
    </submittedName>
</protein>
<evidence type="ECO:0000313" key="2">
    <source>
        <dbReference type="Proteomes" id="UP000027451"/>
    </source>
</evidence>
<organism evidence="1 2">
    <name type="scientific">Caballeronia zhejiangensis</name>
    <dbReference type="NCBI Taxonomy" id="871203"/>
    <lineage>
        <taxon>Bacteria</taxon>
        <taxon>Pseudomonadati</taxon>
        <taxon>Pseudomonadota</taxon>
        <taxon>Betaproteobacteria</taxon>
        <taxon>Burkholderiales</taxon>
        <taxon>Burkholderiaceae</taxon>
        <taxon>Caballeronia</taxon>
    </lineage>
</organism>
<dbReference type="EMBL" id="JFHD01000040">
    <property type="protein sequence ID" value="KDR25997.1"/>
    <property type="molecule type" value="Genomic_DNA"/>
</dbReference>